<dbReference type="Proteomes" id="UP000000466">
    <property type="component" value="Chromosome"/>
</dbReference>
<proteinExistence type="predicted"/>
<reference evidence="2 3" key="1">
    <citation type="journal article" date="2013" name="Genome Announc.">
        <title>Complete genome sequence of Simiduia agarivorans SA1(T), a marine bacterium able to degrade a variety of polysaccharides.</title>
        <authorList>
            <person name="Lin S.Y."/>
            <person name="Shieh W.Y."/>
            <person name="Chen J.S."/>
            <person name="Tang S.L."/>
        </authorList>
    </citation>
    <scope>NUCLEOTIDE SEQUENCE [LARGE SCALE GENOMIC DNA]</scope>
    <source>
        <strain evidence="3">DSM 21679 / JCM 13881 / BCRC 17597 / SA1</strain>
    </source>
</reference>
<dbReference type="HOGENOM" id="CLU_036480_0_0_6"/>
<dbReference type="SUPFAM" id="SSF56935">
    <property type="entry name" value="Porins"/>
    <property type="match status" value="1"/>
</dbReference>
<dbReference type="eggNOG" id="COG3203">
    <property type="taxonomic scope" value="Bacteria"/>
</dbReference>
<organism evidence="2 3">
    <name type="scientific">Simiduia agarivorans (strain DSM 21679 / JCM 13881 / BCRC 17597 / SA1)</name>
    <dbReference type="NCBI Taxonomy" id="1117647"/>
    <lineage>
        <taxon>Bacteria</taxon>
        <taxon>Pseudomonadati</taxon>
        <taxon>Pseudomonadota</taxon>
        <taxon>Gammaproteobacteria</taxon>
        <taxon>Cellvibrionales</taxon>
        <taxon>Cellvibrionaceae</taxon>
        <taxon>Simiduia</taxon>
    </lineage>
</organism>
<dbReference type="AlphaFoldDB" id="K4KE02"/>
<dbReference type="KEGG" id="saga:M5M_00062"/>
<dbReference type="InterPro" id="IPR023614">
    <property type="entry name" value="Porin_dom_sf"/>
</dbReference>
<dbReference type="Gene3D" id="2.40.160.10">
    <property type="entry name" value="Porin"/>
    <property type="match status" value="1"/>
</dbReference>
<keyword evidence="3" id="KW-1185">Reference proteome</keyword>
<feature type="signal peptide" evidence="1">
    <location>
        <begin position="1"/>
        <end position="25"/>
    </location>
</feature>
<dbReference type="STRING" id="1117647.M5M_00062"/>
<accession>K4KE02</accession>
<evidence type="ECO:0000256" key="1">
    <source>
        <dbReference type="SAM" id="SignalP"/>
    </source>
</evidence>
<evidence type="ECO:0000313" key="3">
    <source>
        <dbReference type="Proteomes" id="UP000000466"/>
    </source>
</evidence>
<feature type="chain" id="PRO_5003878243" description="Porin domain-containing protein" evidence="1">
    <location>
        <begin position="26"/>
        <end position="406"/>
    </location>
</feature>
<keyword evidence="1" id="KW-0732">Signal</keyword>
<protein>
    <recommendedName>
        <fullName evidence="4">Porin domain-containing protein</fullName>
    </recommendedName>
</protein>
<evidence type="ECO:0000313" key="2">
    <source>
        <dbReference type="EMBL" id="AFU97254.2"/>
    </source>
</evidence>
<evidence type="ECO:0008006" key="4">
    <source>
        <dbReference type="Google" id="ProtNLM"/>
    </source>
</evidence>
<name>K4KE02_SIMAS</name>
<dbReference type="EMBL" id="CP003746">
    <property type="protein sequence ID" value="AFU97254.2"/>
    <property type="molecule type" value="Genomic_DNA"/>
</dbReference>
<gene>
    <name evidence="2" type="ordered locus">M5M_00062</name>
</gene>
<sequence>MIMKKALLATAVASMASALAVNVNAADIRWNGFASITGGISTSEATRDDGQELRLYGYDDDFNFRPESKLALQASSNLGNGLSVTAQAIARGADDFNVEMEWAFVSYDFGDASRINVGKLRIPFYQYSDFLDVGYAYPWIRPPESVYDLFFSTMEGANLQFNGALGSWDSGLQLVLGRTANDLTISGEASQADLRNLWGGAWTVNNDWLTLRAAYFQADTSITNGTLAGLAGNLVASGWADTEAGFSVEDDKGSFVGLGFKADNGSWLFAGEITQIKVDDSFIADQDSAYLTLGKTFNDLMFHITYEVQEDTRKDGLASEITTTCAATPTDPRCANPALPFLIGGVEAVASSAEGENQTWTVGMRYNFHPSASFKIDYSQRMFDSDGNVGVDGDAGVLRFSIDSVF</sequence>